<evidence type="ECO:0000256" key="5">
    <source>
        <dbReference type="ARBA" id="ARBA00022989"/>
    </source>
</evidence>
<feature type="transmembrane region" description="Helical" evidence="7">
    <location>
        <begin position="91"/>
        <end position="119"/>
    </location>
</feature>
<keyword evidence="11" id="KW-1185">Reference proteome</keyword>
<evidence type="ECO:0000256" key="7">
    <source>
        <dbReference type="SAM" id="Phobius"/>
    </source>
</evidence>
<comment type="subcellular location">
    <subcellularLocation>
        <location evidence="1">Cell membrane</location>
        <topology evidence="1">Multi-pass membrane protein</topology>
    </subcellularLocation>
</comment>
<organism evidence="10 11">
    <name type="scientific">Shouchella xiaoxiensis</name>
    <dbReference type="NCBI Taxonomy" id="766895"/>
    <lineage>
        <taxon>Bacteria</taxon>
        <taxon>Bacillati</taxon>
        <taxon>Bacillota</taxon>
        <taxon>Bacilli</taxon>
        <taxon>Bacillales</taxon>
        <taxon>Bacillaceae</taxon>
        <taxon>Shouchella</taxon>
    </lineage>
</organism>
<dbReference type="SUPFAM" id="SSF50182">
    <property type="entry name" value="Sm-like ribonucleoproteins"/>
    <property type="match status" value="1"/>
</dbReference>
<dbReference type="InterPro" id="IPR045276">
    <property type="entry name" value="YbiO_bact"/>
</dbReference>
<evidence type="ECO:0000256" key="3">
    <source>
        <dbReference type="ARBA" id="ARBA00022475"/>
    </source>
</evidence>
<reference evidence="10" key="1">
    <citation type="submission" date="2021-01" db="EMBL/GenBank/DDBJ databases">
        <title>Genomic Encyclopedia of Type Strains, Phase IV (KMG-IV): sequencing the most valuable type-strain genomes for metagenomic binning, comparative biology and taxonomic classification.</title>
        <authorList>
            <person name="Goeker M."/>
        </authorList>
    </citation>
    <scope>NUCLEOTIDE SEQUENCE</scope>
    <source>
        <strain evidence="10">DSM 21943</strain>
    </source>
</reference>
<dbReference type="InterPro" id="IPR010920">
    <property type="entry name" value="LSM_dom_sf"/>
</dbReference>
<dbReference type="InterPro" id="IPR049142">
    <property type="entry name" value="MS_channel_1st"/>
</dbReference>
<dbReference type="Gene3D" id="2.30.30.60">
    <property type="match status" value="1"/>
</dbReference>
<evidence type="ECO:0000259" key="9">
    <source>
        <dbReference type="Pfam" id="PF21088"/>
    </source>
</evidence>
<evidence type="ECO:0000259" key="8">
    <source>
        <dbReference type="Pfam" id="PF00924"/>
    </source>
</evidence>
<dbReference type="InterPro" id="IPR006685">
    <property type="entry name" value="MscS_channel_2nd"/>
</dbReference>
<dbReference type="Gene3D" id="3.30.70.100">
    <property type="match status" value="1"/>
</dbReference>
<dbReference type="SUPFAM" id="SSF82861">
    <property type="entry name" value="Mechanosensitive channel protein MscS (YggB), transmembrane region"/>
    <property type="match status" value="1"/>
</dbReference>
<evidence type="ECO:0000256" key="4">
    <source>
        <dbReference type="ARBA" id="ARBA00022692"/>
    </source>
</evidence>
<name>A0ABS2SSK1_9BACI</name>
<keyword evidence="3" id="KW-1003">Cell membrane</keyword>
<dbReference type="InterPro" id="IPR011066">
    <property type="entry name" value="MscS_channel_C_sf"/>
</dbReference>
<evidence type="ECO:0000313" key="11">
    <source>
        <dbReference type="Proteomes" id="UP001179280"/>
    </source>
</evidence>
<protein>
    <submittedName>
        <fullName evidence="10">Small conductance mechanosensitive channel</fullName>
    </submittedName>
</protein>
<dbReference type="Gene3D" id="1.10.287.1260">
    <property type="match status" value="1"/>
</dbReference>
<dbReference type="EMBL" id="JAFBCV010000002">
    <property type="protein sequence ID" value="MBM7837489.1"/>
    <property type="molecule type" value="Genomic_DNA"/>
</dbReference>
<dbReference type="InterPro" id="IPR023408">
    <property type="entry name" value="MscS_beta-dom_sf"/>
</dbReference>
<dbReference type="InterPro" id="IPR011014">
    <property type="entry name" value="MscS_channel_TM-2"/>
</dbReference>
<proteinExistence type="inferred from homology"/>
<keyword evidence="4 7" id="KW-0812">Transmembrane</keyword>
<evidence type="ECO:0000256" key="2">
    <source>
        <dbReference type="ARBA" id="ARBA00008017"/>
    </source>
</evidence>
<evidence type="ECO:0000256" key="6">
    <source>
        <dbReference type="ARBA" id="ARBA00023136"/>
    </source>
</evidence>
<dbReference type="PANTHER" id="PTHR30460">
    <property type="entry name" value="MODERATE CONDUCTANCE MECHANOSENSITIVE CHANNEL YBIO"/>
    <property type="match status" value="1"/>
</dbReference>
<dbReference type="Pfam" id="PF21088">
    <property type="entry name" value="MS_channel_1st"/>
    <property type="match status" value="1"/>
</dbReference>
<sequence length="262" mass="29196">MIPLIEEWFNHPLIQTAWQILFAILIYFIVRAIGRKLISKAFQKPRAKESSVARVQTLEKLLLNVFSYVLFFIIAFNILESLGFHLGPLLAAAGVVGLAIGFGAQGLVSDVVTGFFLILERQLEVGDYVSAGSVNGIVEELGFRTTQIRAFDGTLHYIPNRNITNVDNHSRGNMRALVDLTIPANDKNTEETIAMVHEALETFTHPALISNPEVVGVLSDDLSTTVIRVIAKTENMQQWAVERDIRKAIRMHHETASKTTED</sequence>
<feature type="domain" description="Mechanosensitive ion channel transmembrane helices 2/3" evidence="9">
    <location>
        <begin position="64"/>
        <end position="105"/>
    </location>
</feature>
<dbReference type="Proteomes" id="UP001179280">
    <property type="component" value="Unassembled WGS sequence"/>
</dbReference>
<feature type="transmembrane region" description="Helical" evidence="7">
    <location>
        <begin position="61"/>
        <end position="79"/>
    </location>
</feature>
<evidence type="ECO:0000313" key="10">
    <source>
        <dbReference type="EMBL" id="MBM7837489.1"/>
    </source>
</evidence>
<dbReference type="PANTHER" id="PTHR30460:SF0">
    <property type="entry name" value="MODERATE CONDUCTANCE MECHANOSENSITIVE CHANNEL YBIO"/>
    <property type="match status" value="1"/>
</dbReference>
<accession>A0ABS2SSK1</accession>
<dbReference type="RefSeq" id="WP_204464490.1">
    <property type="nucleotide sequence ID" value="NZ_JAFBCV010000002.1"/>
</dbReference>
<feature type="transmembrane region" description="Helical" evidence="7">
    <location>
        <begin position="12"/>
        <end position="30"/>
    </location>
</feature>
<dbReference type="SUPFAM" id="SSF82689">
    <property type="entry name" value="Mechanosensitive channel protein MscS (YggB), C-terminal domain"/>
    <property type="match status" value="1"/>
</dbReference>
<evidence type="ECO:0000256" key="1">
    <source>
        <dbReference type="ARBA" id="ARBA00004651"/>
    </source>
</evidence>
<gene>
    <name evidence="10" type="ORF">JOC54_000720</name>
</gene>
<comment type="similarity">
    <text evidence="2">Belongs to the MscS (TC 1.A.23) family.</text>
</comment>
<feature type="domain" description="Mechanosensitive ion channel MscS" evidence="8">
    <location>
        <begin position="107"/>
        <end position="171"/>
    </location>
</feature>
<keyword evidence="5 7" id="KW-1133">Transmembrane helix</keyword>
<comment type="caution">
    <text evidence="10">The sequence shown here is derived from an EMBL/GenBank/DDBJ whole genome shotgun (WGS) entry which is preliminary data.</text>
</comment>
<dbReference type="Pfam" id="PF00924">
    <property type="entry name" value="MS_channel_2nd"/>
    <property type="match status" value="1"/>
</dbReference>
<keyword evidence="6 7" id="KW-0472">Membrane</keyword>